<sequence>MRFTFAAATLLGCLLSTGICAANPISARRDLSSSSGEIVARSATEQITPARRGHPAVLAEPKVEGAVVKWLEKPGGVKLKFRVDPRAPRDVWYFVKAAQEAGKIAKGQVQFPTADKSHNLRAHKLNTGGARTRYDSNRVVYFTYTGPAYSTDPSKPANKTDPAQELWGYIPTTSSALRATLFDEKNETVFEG</sequence>
<evidence type="ECO:0000313" key="2">
    <source>
        <dbReference type="EMBL" id="KAF9056839.1"/>
    </source>
</evidence>
<feature type="chain" id="PRO_5040379175" evidence="1">
    <location>
        <begin position="23"/>
        <end position="192"/>
    </location>
</feature>
<keyword evidence="3" id="KW-1185">Reference proteome</keyword>
<dbReference type="EMBL" id="JADNRY010000424">
    <property type="protein sequence ID" value="KAF9056839.1"/>
    <property type="molecule type" value="Genomic_DNA"/>
</dbReference>
<accession>A0A9P5P9C1</accession>
<feature type="signal peptide" evidence="1">
    <location>
        <begin position="1"/>
        <end position="22"/>
    </location>
</feature>
<keyword evidence="1" id="KW-0732">Signal</keyword>
<proteinExistence type="predicted"/>
<name>A0A9P5P9C1_9AGAR</name>
<evidence type="ECO:0000313" key="3">
    <source>
        <dbReference type="Proteomes" id="UP000772434"/>
    </source>
</evidence>
<reference evidence="2" key="1">
    <citation type="submission" date="2020-11" db="EMBL/GenBank/DDBJ databases">
        <authorList>
            <consortium name="DOE Joint Genome Institute"/>
            <person name="Ahrendt S."/>
            <person name="Riley R."/>
            <person name="Andreopoulos W."/>
            <person name="Labutti K."/>
            <person name="Pangilinan J."/>
            <person name="Ruiz-Duenas F.J."/>
            <person name="Barrasa J.M."/>
            <person name="Sanchez-Garcia M."/>
            <person name="Camarero S."/>
            <person name="Miyauchi S."/>
            <person name="Serrano A."/>
            <person name="Linde D."/>
            <person name="Babiker R."/>
            <person name="Drula E."/>
            <person name="Ayuso-Fernandez I."/>
            <person name="Pacheco R."/>
            <person name="Padilla G."/>
            <person name="Ferreira P."/>
            <person name="Barriuso J."/>
            <person name="Kellner H."/>
            <person name="Castanera R."/>
            <person name="Alfaro M."/>
            <person name="Ramirez L."/>
            <person name="Pisabarro A.G."/>
            <person name="Kuo A."/>
            <person name="Tritt A."/>
            <person name="Lipzen A."/>
            <person name="He G."/>
            <person name="Yan M."/>
            <person name="Ng V."/>
            <person name="Cullen D."/>
            <person name="Martin F."/>
            <person name="Rosso M.-N."/>
            <person name="Henrissat B."/>
            <person name="Hibbett D."/>
            <person name="Martinez A.T."/>
            <person name="Grigoriev I.V."/>
        </authorList>
    </citation>
    <scope>NUCLEOTIDE SEQUENCE</scope>
    <source>
        <strain evidence="2">AH 40177</strain>
    </source>
</reference>
<comment type="caution">
    <text evidence="2">The sequence shown here is derived from an EMBL/GenBank/DDBJ whole genome shotgun (WGS) entry which is preliminary data.</text>
</comment>
<protein>
    <submittedName>
        <fullName evidence="2">Uncharacterized protein</fullName>
    </submittedName>
</protein>
<dbReference type="AlphaFoldDB" id="A0A9P5P9C1"/>
<dbReference type="Proteomes" id="UP000772434">
    <property type="component" value="Unassembled WGS sequence"/>
</dbReference>
<gene>
    <name evidence="2" type="ORF">BDP27DRAFT_1433432</name>
</gene>
<organism evidence="2 3">
    <name type="scientific">Rhodocollybia butyracea</name>
    <dbReference type="NCBI Taxonomy" id="206335"/>
    <lineage>
        <taxon>Eukaryota</taxon>
        <taxon>Fungi</taxon>
        <taxon>Dikarya</taxon>
        <taxon>Basidiomycota</taxon>
        <taxon>Agaricomycotina</taxon>
        <taxon>Agaricomycetes</taxon>
        <taxon>Agaricomycetidae</taxon>
        <taxon>Agaricales</taxon>
        <taxon>Marasmiineae</taxon>
        <taxon>Omphalotaceae</taxon>
        <taxon>Rhodocollybia</taxon>
    </lineage>
</organism>
<evidence type="ECO:0000256" key="1">
    <source>
        <dbReference type="SAM" id="SignalP"/>
    </source>
</evidence>